<protein>
    <recommendedName>
        <fullName evidence="4">DUF3000 domain-containing protein</fullName>
    </recommendedName>
</protein>
<dbReference type="AlphaFoldDB" id="A0A7W7GNI6"/>
<organism evidence="2 3">
    <name type="scientific">Micrococcus cohnii</name>
    <dbReference type="NCBI Taxonomy" id="993416"/>
    <lineage>
        <taxon>Bacteria</taxon>
        <taxon>Bacillati</taxon>
        <taxon>Actinomycetota</taxon>
        <taxon>Actinomycetes</taxon>
        <taxon>Micrococcales</taxon>
        <taxon>Micrococcaceae</taxon>
        <taxon>Micrococcus</taxon>
    </lineage>
</organism>
<keyword evidence="3" id="KW-1185">Reference proteome</keyword>
<reference evidence="2 3" key="1">
    <citation type="submission" date="2020-08" db="EMBL/GenBank/DDBJ databases">
        <title>Sequencing the genomes of 1000 actinobacteria strains.</title>
        <authorList>
            <person name="Klenk H.-P."/>
        </authorList>
    </citation>
    <scope>NUCLEOTIDE SEQUENCE [LARGE SCALE GENOMIC DNA]</scope>
    <source>
        <strain evidence="2 3">DSM 23974</strain>
    </source>
</reference>
<evidence type="ECO:0000256" key="1">
    <source>
        <dbReference type="SAM" id="MobiDB-lite"/>
    </source>
</evidence>
<sequence length="229" mass="25006">MTSVTQRPDGATPGSATRSGHARAPESFRLALRQLRQARPRPEVRLHEIAAPARQAPWAVALAADVHDADERHHQDHVPPRADSALPVATGRFVLLHDPAGKDHWQGAFRVVTYIKAALELDVAQDPMVSEVAWTWLVEALELRHAQYTHAGGTATRVLAESFGTLAERADATEIEMRASWTPRGADECEGGLGAHLEAWAEMVCAFAGLPPQPDGVRALPLRRETEHD</sequence>
<evidence type="ECO:0000313" key="2">
    <source>
        <dbReference type="EMBL" id="MBB4735367.1"/>
    </source>
</evidence>
<gene>
    <name evidence="2" type="ORF">HDA30_000875</name>
</gene>
<dbReference type="Proteomes" id="UP000540191">
    <property type="component" value="Unassembled WGS sequence"/>
</dbReference>
<evidence type="ECO:0008006" key="4">
    <source>
        <dbReference type="Google" id="ProtNLM"/>
    </source>
</evidence>
<dbReference type="Pfam" id="PF11452">
    <property type="entry name" value="DUF3000"/>
    <property type="match status" value="1"/>
</dbReference>
<evidence type="ECO:0000313" key="3">
    <source>
        <dbReference type="Proteomes" id="UP000540191"/>
    </source>
</evidence>
<dbReference type="EMBL" id="JACHNA010000001">
    <property type="protein sequence ID" value="MBB4735367.1"/>
    <property type="molecule type" value="Genomic_DNA"/>
</dbReference>
<name>A0A7W7GNI6_9MICC</name>
<dbReference type="InterPro" id="IPR021555">
    <property type="entry name" value="DUF3000"/>
</dbReference>
<feature type="region of interest" description="Disordered" evidence="1">
    <location>
        <begin position="1"/>
        <end position="24"/>
    </location>
</feature>
<dbReference type="RefSeq" id="WP_158496005.1">
    <property type="nucleotide sequence ID" value="NZ_JACHNA010000001.1"/>
</dbReference>
<accession>A0A7W7GNI6</accession>
<comment type="caution">
    <text evidence="2">The sequence shown here is derived from an EMBL/GenBank/DDBJ whole genome shotgun (WGS) entry which is preliminary data.</text>
</comment>
<proteinExistence type="predicted"/>